<keyword evidence="2" id="KW-1185">Reference proteome</keyword>
<dbReference type="EMBL" id="LSRX01001853">
    <property type="protein sequence ID" value="OLP77070.1"/>
    <property type="molecule type" value="Genomic_DNA"/>
</dbReference>
<organism evidence="1 2">
    <name type="scientific">Symbiodinium microadriaticum</name>
    <name type="common">Dinoflagellate</name>
    <name type="synonym">Zooxanthella microadriatica</name>
    <dbReference type="NCBI Taxonomy" id="2951"/>
    <lineage>
        <taxon>Eukaryota</taxon>
        <taxon>Sar</taxon>
        <taxon>Alveolata</taxon>
        <taxon>Dinophyceae</taxon>
        <taxon>Suessiales</taxon>
        <taxon>Symbiodiniaceae</taxon>
        <taxon>Symbiodinium</taxon>
    </lineage>
</organism>
<evidence type="ECO:0000313" key="1">
    <source>
        <dbReference type="EMBL" id="OLP77070.1"/>
    </source>
</evidence>
<sequence>MDTTVFGANAQDPQRGKSFSVMQKLMLCLKRSSLEAVGSSQTDEILSFYGKATQDMLEFDADDSSQRPIPPKKAAPGERQITVRVEYCGRPQNPDRRTVCKSQEELLAHLLAEHWVKIVIGLGLAVALRLPQLFLSEEGVVFHMLFTLVTVLRCMSPVMLWFRDEMGLPKKGKSTATNTSTGGVPAAAPHKHSVCSNKACFENMTAVLRVVTKMRRVEHSINGMSFRGLCLCGLFDERGLMSPSLDPKLRSSIILLWSRDSHARNLGRLLGKAVEISWELSGDSAPSPAFKPGWALVVLGIAWRN</sequence>
<protein>
    <submittedName>
        <fullName evidence="1">Uncharacterized protein</fullName>
    </submittedName>
</protein>
<gene>
    <name evidence="1" type="ORF">AK812_SmicGene42913</name>
</gene>
<reference evidence="1 2" key="1">
    <citation type="submission" date="2016-02" db="EMBL/GenBank/DDBJ databases">
        <title>Genome analysis of coral dinoflagellate symbionts highlights evolutionary adaptations to a symbiotic lifestyle.</title>
        <authorList>
            <person name="Aranda M."/>
            <person name="Li Y."/>
            <person name="Liew Y.J."/>
            <person name="Baumgarten S."/>
            <person name="Simakov O."/>
            <person name="Wilson M."/>
            <person name="Piel J."/>
            <person name="Ashoor H."/>
            <person name="Bougouffa S."/>
            <person name="Bajic V.B."/>
            <person name="Ryu T."/>
            <person name="Ravasi T."/>
            <person name="Bayer T."/>
            <person name="Micklem G."/>
            <person name="Kim H."/>
            <person name="Bhak J."/>
            <person name="Lajeunesse T.C."/>
            <person name="Voolstra C.R."/>
        </authorList>
    </citation>
    <scope>NUCLEOTIDE SEQUENCE [LARGE SCALE GENOMIC DNA]</scope>
    <source>
        <strain evidence="1 2">CCMP2467</strain>
    </source>
</reference>
<name>A0A1Q9C2D9_SYMMI</name>
<dbReference type="Proteomes" id="UP000186817">
    <property type="component" value="Unassembled WGS sequence"/>
</dbReference>
<evidence type="ECO:0000313" key="2">
    <source>
        <dbReference type="Proteomes" id="UP000186817"/>
    </source>
</evidence>
<dbReference type="OrthoDB" id="429221at2759"/>
<dbReference type="AlphaFoldDB" id="A0A1Q9C2D9"/>
<comment type="caution">
    <text evidence="1">The sequence shown here is derived from an EMBL/GenBank/DDBJ whole genome shotgun (WGS) entry which is preliminary data.</text>
</comment>
<proteinExistence type="predicted"/>
<accession>A0A1Q9C2D9</accession>